<gene>
    <name evidence="2" type="ORF">J2S44_000851</name>
</gene>
<dbReference type="Proteomes" id="UP001183629">
    <property type="component" value="Unassembled WGS sequence"/>
</dbReference>
<feature type="transmembrane region" description="Helical" evidence="1">
    <location>
        <begin position="33"/>
        <end position="51"/>
    </location>
</feature>
<dbReference type="EMBL" id="JAVDYC010000001">
    <property type="protein sequence ID" value="MDR7320601.1"/>
    <property type="molecule type" value="Genomic_DNA"/>
</dbReference>
<keyword evidence="3" id="KW-1185">Reference proteome</keyword>
<name>A0AAE3ZKY4_9ACTN</name>
<keyword evidence="1" id="KW-0812">Transmembrane</keyword>
<evidence type="ECO:0000313" key="2">
    <source>
        <dbReference type="EMBL" id="MDR7320601.1"/>
    </source>
</evidence>
<proteinExistence type="predicted"/>
<keyword evidence="1" id="KW-1133">Transmembrane helix</keyword>
<sequence length="58" mass="5931">MVHNDHDRAGTRALHLLIVHLGGGTAHGPGAGGAARGLLFLAGAYLLAMLVKAAERFS</sequence>
<organism evidence="2 3">
    <name type="scientific">Catenuloplanes niger</name>
    <dbReference type="NCBI Taxonomy" id="587534"/>
    <lineage>
        <taxon>Bacteria</taxon>
        <taxon>Bacillati</taxon>
        <taxon>Actinomycetota</taxon>
        <taxon>Actinomycetes</taxon>
        <taxon>Micromonosporales</taxon>
        <taxon>Micromonosporaceae</taxon>
        <taxon>Catenuloplanes</taxon>
    </lineage>
</organism>
<dbReference type="RefSeq" id="WP_310409170.1">
    <property type="nucleotide sequence ID" value="NZ_JAVDYC010000001.1"/>
</dbReference>
<keyword evidence="1" id="KW-0472">Membrane</keyword>
<reference evidence="2 3" key="1">
    <citation type="submission" date="2023-07" db="EMBL/GenBank/DDBJ databases">
        <title>Sequencing the genomes of 1000 actinobacteria strains.</title>
        <authorList>
            <person name="Klenk H.-P."/>
        </authorList>
    </citation>
    <scope>NUCLEOTIDE SEQUENCE [LARGE SCALE GENOMIC DNA]</scope>
    <source>
        <strain evidence="2 3">DSM 44711</strain>
    </source>
</reference>
<evidence type="ECO:0000313" key="3">
    <source>
        <dbReference type="Proteomes" id="UP001183629"/>
    </source>
</evidence>
<protein>
    <submittedName>
        <fullName evidence="2">Uncharacterized protein</fullName>
    </submittedName>
</protein>
<dbReference type="AlphaFoldDB" id="A0AAE3ZKY4"/>
<accession>A0AAE3ZKY4</accession>
<evidence type="ECO:0000256" key="1">
    <source>
        <dbReference type="SAM" id="Phobius"/>
    </source>
</evidence>
<comment type="caution">
    <text evidence="2">The sequence shown here is derived from an EMBL/GenBank/DDBJ whole genome shotgun (WGS) entry which is preliminary data.</text>
</comment>